<gene>
    <name evidence="2" type="ORF">EI71_01916</name>
</gene>
<reference evidence="2 3" key="1">
    <citation type="submission" date="2018-08" db="EMBL/GenBank/DDBJ databases">
        <title>Genomic Encyclopedia of Archaeal and Bacterial Type Strains, Phase II (KMG-II): from individual species to whole genera.</title>
        <authorList>
            <person name="Goeker M."/>
        </authorList>
    </citation>
    <scope>NUCLEOTIDE SEQUENCE [LARGE SCALE GENOMIC DNA]</scope>
    <source>
        <strain evidence="2 3">ATCC 27112</strain>
    </source>
</reference>
<dbReference type="OrthoDB" id="384842at2"/>
<proteinExistence type="predicted"/>
<keyword evidence="1" id="KW-0732">Signal</keyword>
<evidence type="ECO:0000313" key="2">
    <source>
        <dbReference type="EMBL" id="RIA64764.1"/>
    </source>
</evidence>
<feature type="signal peptide" evidence="1">
    <location>
        <begin position="1"/>
        <end position="28"/>
    </location>
</feature>
<dbReference type="RefSeq" id="WP_119016972.1">
    <property type="nucleotide sequence ID" value="NZ_QXEV01000040.1"/>
</dbReference>
<dbReference type="InParanoid" id="A0A397R3N2"/>
<accession>A0A397R3N2</accession>
<sequence length="352" mass="39338">MKQKAIKLILSGAASLALAVSLTATTFAYVLIGNTATVDEFDFKVEGQEGLMISLDGTNFSQDITGTELKKKLANSVEAFDNNYITGTTIKNSGNTIIADGDISFVKEKINRATHERTYVDAIENEDYLKFDLYFKVLNTKTAATNYEVVFGENTYINAIEDVVPIQHGFTTWKYDIVYDYYAPTPYHANQEINQNVANAMRIGVYNSEVVSDPLQVYEVYDNSDLGSAAITGRTDERHDPYSSVMINYYNVYHPFEAFTTTNTTKRDYNGNLLDGVYGAEDGYAFNTINEYGHKDANDKWIGKKVVSFGNEDVVKVTMLIWLEGWDADYLLGTSIQGSTFACSLEFVLTEV</sequence>
<dbReference type="AlphaFoldDB" id="A0A397R3N2"/>
<evidence type="ECO:0008006" key="4">
    <source>
        <dbReference type="Google" id="ProtNLM"/>
    </source>
</evidence>
<name>A0A397R3N2_9MOLU</name>
<feature type="chain" id="PRO_5017422391" description="SipW-cognate class signal peptide" evidence="1">
    <location>
        <begin position="29"/>
        <end position="352"/>
    </location>
</feature>
<comment type="caution">
    <text evidence="2">The sequence shown here is derived from an EMBL/GenBank/DDBJ whole genome shotgun (WGS) entry which is preliminary data.</text>
</comment>
<organism evidence="2 3">
    <name type="scientific">Anaeroplasma bactoclasticum</name>
    <dbReference type="NCBI Taxonomy" id="2088"/>
    <lineage>
        <taxon>Bacteria</taxon>
        <taxon>Bacillati</taxon>
        <taxon>Mycoplasmatota</taxon>
        <taxon>Mollicutes</taxon>
        <taxon>Anaeroplasmatales</taxon>
        <taxon>Anaeroplasmataceae</taxon>
        <taxon>Anaeroplasma</taxon>
    </lineage>
</organism>
<evidence type="ECO:0000313" key="3">
    <source>
        <dbReference type="Proteomes" id="UP000266506"/>
    </source>
</evidence>
<evidence type="ECO:0000256" key="1">
    <source>
        <dbReference type="SAM" id="SignalP"/>
    </source>
</evidence>
<protein>
    <recommendedName>
        <fullName evidence="4">SipW-cognate class signal peptide</fullName>
    </recommendedName>
</protein>
<keyword evidence="3" id="KW-1185">Reference proteome</keyword>
<dbReference type="EMBL" id="QXEV01000040">
    <property type="protein sequence ID" value="RIA64764.1"/>
    <property type="molecule type" value="Genomic_DNA"/>
</dbReference>
<dbReference type="Proteomes" id="UP000266506">
    <property type="component" value="Unassembled WGS sequence"/>
</dbReference>